<name>A0ABN8V9V0_STRGL</name>
<feature type="compositionally biased region" description="Basic residues" evidence="3">
    <location>
        <begin position="156"/>
        <end position="170"/>
    </location>
</feature>
<proteinExistence type="predicted"/>
<dbReference type="GO" id="GO:0004452">
    <property type="term" value="F:isopentenyl-diphosphate delta-isomerase activity"/>
    <property type="evidence" value="ECO:0007669"/>
    <property type="project" value="UniProtKB-EC"/>
</dbReference>
<gene>
    <name evidence="5" type="ORF">SGL43_06650</name>
</gene>
<feature type="domain" description="Integrase SAM-like N-terminal" evidence="4">
    <location>
        <begin position="66"/>
        <end position="107"/>
    </location>
</feature>
<dbReference type="SUPFAM" id="SSF56349">
    <property type="entry name" value="DNA breaking-rejoining enzymes"/>
    <property type="match status" value="1"/>
</dbReference>
<dbReference type="EC" id="5.3.3.2" evidence="5"/>
<feature type="region of interest" description="Disordered" evidence="3">
    <location>
        <begin position="151"/>
        <end position="175"/>
    </location>
</feature>
<sequence>MPHVEWRGETGRVKWWTGEHHANGRKRYESKGGFTDEDLALQHGQDMEYEVRHGTHITNRDGAMLLADWLDAWYASLDLAHRSLVTYESAIRVHIKPFFKNKTVGDLGIMDHRALKKHLKAALPSENSRKSILNVFSMAMDDAVAAELRKTSPVERHRRRGKYTKKKRERKKDTDPTIIEALARNAHTVIGPAGYVFIWTMATTGMRPAELFGLTREFCYPTWPGSDLRLDPEESDRYAEDMERYGKGEGLMPAIRVERQCQYANRVLQFFPPKYESYRSLVIPPFLADLLERLLKEHSFDTVFCTPTGGNLRSTNFNYRYWRQIADGTKAGEGARPTGDRSALPAVPAFAGKRLYLVRHSAKAWLDEDGHSRFAVETRMGHEVPGVEGVYSSVTVPMEQAIMKSLQDRWESVPGRLGDAIWG</sequence>
<reference evidence="5" key="1">
    <citation type="submission" date="2022-03" db="EMBL/GenBank/DDBJ databases">
        <authorList>
            <person name="Leyn A S."/>
        </authorList>
    </citation>
    <scope>NUCLEOTIDE SEQUENCE</scope>
    <source>
        <strain evidence="5">Streptomyces globisporus 4-3</strain>
    </source>
</reference>
<dbReference type="InterPro" id="IPR013762">
    <property type="entry name" value="Integrase-like_cat_sf"/>
</dbReference>
<dbReference type="InterPro" id="IPR010998">
    <property type="entry name" value="Integrase_recombinase_N"/>
</dbReference>
<evidence type="ECO:0000259" key="4">
    <source>
        <dbReference type="Pfam" id="PF14659"/>
    </source>
</evidence>
<accession>A0ABN8V9V0</accession>
<organism evidence="5 6">
    <name type="scientific">Streptomyces globisporus</name>
    <dbReference type="NCBI Taxonomy" id="1908"/>
    <lineage>
        <taxon>Bacteria</taxon>
        <taxon>Bacillati</taxon>
        <taxon>Actinomycetota</taxon>
        <taxon>Actinomycetes</taxon>
        <taxon>Kitasatosporales</taxon>
        <taxon>Streptomycetaceae</taxon>
        <taxon>Streptomyces</taxon>
    </lineage>
</organism>
<keyword evidence="1" id="KW-0238">DNA-binding</keyword>
<dbReference type="InterPro" id="IPR004107">
    <property type="entry name" value="Integrase_SAM-like_N"/>
</dbReference>
<evidence type="ECO:0000313" key="5">
    <source>
        <dbReference type="EMBL" id="CAH9419595.1"/>
    </source>
</evidence>
<comment type="caution">
    <text evidence="5">The sequence shown here is derived from an EMBL/GenBank/DDBJ whole genome shotgun (WGS) entry which is preliminary data.</text>
</comment>
<dbReference type="RefSeq" id="WP_318575559.1">
    <property type="nucleotide sequence ID" value="NZ_CAKXYP010000025.1"/>
</dbReference>
<dbReference type="Proteomes" id="UP001154015">
    <property type="component" value="Unassembled WGS sequence"/>
</dbReference>
<dbReference type="InterPro" id="IPR011010">
    <property type="entry name" value="DNA_brk_join_enz"/>
</dbReference>
<dbReference type="EMBL" id="CAKXYP010000025">
    <property type="protein sequence ID" value="CAH9419595.1"/>
    <property type="molecule type" value="Genomic_DNA"/>
</dbReference>
<dbReference type="Pfam" id="PF14659">
    <property type="entry name" value="Phage_int_SAM_3"/>
    <property type="match status" value="1"/>
</dbReference>
<evidence type="ECO:0000313" key="6">
    <source>
        <dbReference type="Proteomes" id="UP001154015"/>
    </source>
</evidence>
<dbReference type="Gene3D" id="1.10.443.10">
    <property type="entry name" value="Intergrase catalytic core"/>
    <property type="match status" value="1"/>
</dbReference>
<keyword evidence="2" id="KW-0233">DNA recombination</keyword>
<keyword evidence="5" id="KW-0413">Isomerase</keyword>
<evidence type="ECO:0000256" key="1">
    <source>
        <dbReference type="ARBA" id="ARBA00023125"/>
    </source>
</evidence>
<evidence type="ECO:0000256" key="3">
    <source>
        <dbReference type="SAM" id="MobiDB-lite"/>
    </source>
</evidence>
<protein>
    <submittedName>
        <fullName evidence="5">Isopentenyl-diphosphate delta-isomerase, FMN-dependent (EC)</fullName>
        <ecNumber evidence="5">5.3.3.2</ecNumber>
    </submittedName>
</protein>
<dbReference type="Gene3D" id="1.10.150.130">
    <property type="match status" value="1"/>
</dbReference>
<evidence type="ECO:0000256" key="2">
    <source>
        <dbReference type="ARBA" id="ARBA00023172"/>
    </source>
</evidence>
<keyword evidence="6" id="KW-1185">Reference proteome</keyword>